<keyword evidence="13" id="KW-1185">Reference proteome</keyword>
<keyword evidence="7" id="KW-0862">Zinc</keyword>
<dbReference type="CDD" id="cd16699">
    <property type="entry name" value="RING_CH-C4HC3_MARCH2-like"/>
    <property type="match status" value="1"/>
</dbReference>
<keyword evidence="9" id="KW-0472">Membrane</keyword>
<dbReference type="InterPro" id="IPR011016">
    <property type="entry name" value="Znf_RING-CH"/>
</dbReference>
<feature type="region of interest" description="Disordered" evidence="10">
    <location>
        <begin position="936"/>
        <end position="957"/>
    </location>
</feature>
<evidence type="ECO:0000256" key="5">
    <source>
        <dbReference type="ARBA" id="ARBA00022771"/>
    </source>
</evidence>
<evidence type="ECO:0000256" key="1">
    <source>
        <dbReference type="ARBA" id="ARBA00004141"/>
    </source>
</evidence>
<reference evidence="12 13" key="1">
    <citation type="submission" date="2024-11" db="EMBL/GenBank/DDBJ databases">
        <title>Chromosome-level genome assembly of the freshwater bivalve Anodonta woodiana.</title>
        <authorList>
            <person name="Chen X."/>
        </authorList>
    </citation>
    <scope>NUCLEOTIDE SEQUENCE [LARGE SCALE GENOMIC DNA]</scope>
    <source>
        <strain evidence="12">MN2024</strain>
        <tissue evidence="12">Gills</tissue>
    </source>
</reference>
<keyword evidence="6" id="KW-0833">Ubl conjugation pathway</keyword>
<keyword evidence="4" id="KW-0479">Metal-binding</keyword>
<dbReference type="Pfam" id="PF12906">
    <property type="entry name" value="RINGv"/>
    <property type="match status" value="1"/>
</dbReference>
<feature type="domain" description="RING-CH-type" evidence="11">
    <location>
        <begin position="606"/>
        <end position="666"/>
    </location>
</feature>
<evidence type="ECO:0000256" key="2">
    <source>
        <dbReference type="ARBA" id="ARBA00022679"/>
    </source>
</evidence>
<evidence type="ECO:0000256" key="6">
    <source>
        <dbReference type="ARBA" id="ARBA00022786"/>
    </source>
</evidence>
<evidence type="ECO:0000256" key="7">
    <source>
        <dbReference type="ARBA" id="ARBA00022833"/>
    </source>
</evidence>
<evidence type="ECO:0000259" key="11">
    <source>
        <dbReference type="PROSITE" id="PS51292"/>
    </source>
</evidence>
<sequence length="1043" mass="117846">MEPKKSKSDLFSKKHNVRFADCSRKEPTSTAGLLSRSMDNLEKDTIPISDGLENNEKATKQLEHDGRIDNTDISGGKKNTTTSQHSAIGAIGGDVNRTWPGYCSPNRDILESSQGQFARFTDWSPTAGGISIQRPVVGKVQVAPTQTSPGSSTAVKQNLFSAVSAFKPFHKYQDSQKEQTKDKVKKQGKPSVAFDVLSFQDKSERTRTVESSLKTEHKHEQQIKRFNNLSPRCTSPRNGVQNSERIMMKDIKELNSPVGKGESGTLEETMKSILPKCNVLGIKKHMATEKCHNMYIDSRPNLDHLSEYSQTPAIVCRIENMRDIEPERQRGYEDYQRQGSQYHLGHGQDYMRQKTYMNILHEKHQYFQSQGAQPVIAKKIDQDLTAPYDIPTATQERLEICKDSRNLNVRSKFHDHQRTFLGVDQYRQSSTEYRQKDDSNFDHNRVEHTAVLVDRSSDFSQHLRNLQAAPSHYDHEKHRYITDQRSVHAKDLEQTGIISTRGSSGLSVHTPRISSPVHEEILPIMDTKTRQDAKIQRQDALPYTDTWRLNASLVRREAPSDSDGSSITHSHATNSLTLSPCRQSQPQEQLFAGYVNEAQGSCNSTGTSSEGPVCRICHEGDLEEVLVSPCYCAGSVGLLHVSCLQRWLGASNKTTCEICSFEFLLERKPEPFINVAIRHNYSLWKDWKMFHQDVKLRGSPITKKSSLGQLRHNTGSRSTNSSVQLQSICISIRAAATRRHQRGTGQSQTRPSRDAIKDNPKNVIQESSKTNHPSTKTSRSTNISTEKDQNQIKDKTKNAHNLSENGHSNDDDYEHHEEAMVILEDSQGLWRPELEYSCSRTEQYSDTVNIWQHDSNYSASSTHVQSEIDSEAMPPTELQLKKPSQTYKNSNRPEVWQYNLNSLLTAKHHESSSIDSETMLKVPPVEKTLQRDQYNGSFACGTSPPKIPQVETSSKRDHLRGRVETHPKAVMLSIHLQNNSNDRETITPKVHIGKTALVRDQHSGSTKAWQHNSNPIESGRLHQISDSNKTTTTKVRELKETAV</sequence>
<dbReference type="Gene3D" id="3.30.40.10">
    <property type="entry name" value="Zinc/RING finger domain, C3HC4 (zinc finger)"/>
    <property type="match status" value="1"/>
</dbReference>
<feature type="compositionally biased region" description="Basic and acidic residues" evidence="10">
    <location>
        <begin position="1034"/>
        <end position="1043"/>
    </location>
</feature>
<feature type="compositionally biased region" description="Polar residues" evidence="10">
    <location>
        <begin position="762"/>
        <end position="784"/>
    </location>
</feature>
<dbReference type="GO" id="GO:0016020">
    <property type="term" value="C:membrane"/>
    <property type="evidence" value="ECO:0007669"/>
    <property type="project" value="UniProtKB-SubCell"/>
</dbReference>
<gene>
    <name evidence="12" type="ORF">ACJMK2_044327</name>
</gene>
<dbReference type="GO" id="GO:0016740">
    <property type="term" value="F:transferase activity"/>
    <property type="evidence" value="ECO:0007669"/>
    <property type="project" value="UniProtKB-KW"/>
</dbReference>
<feature type="region of interest" description="Disordered" evidence="10">
    <location>
        <begin position="999"/>
        <end position="1043"/>
    </location>
</feature>
<feature type="region of interest" description="Disordered" evidence="10">
    <location>
        <begin position="22"/>
        <end position="85"/>
    </location>
</feature>
<keyword evidence="3" id="KW-0812">Transmembrane</keyword>
<keyword evidence="8" id="KW-1133">Transmembrane helix</keyword>
<dbReference type="InterPro" id="IPR013083">
    <property type="entry name" value="Znf_RING/FYVE/PHD"/>
</dbReference>
<keyword evidence="5" id="KW-0863">Zinc-finger</keyword>
<evidence type="ECO:0000256" key="10">
    <source>
        <dbReference type="SAM" id="MobiDB-lite"/>
    </source>
</evidence>
<feature type="region of interest" description="Disordered" evidence="10">
    <location>
        <begin position="736"/>
        <end position="812"/>
    </location>
</feature>
<comment type="subcellular location">
    <subcellularLocation>
        <location evidence="1">Membrane</location>
        <topology evidence="1">Multi-pass membrane protein</topology>
    </subcellularLocation>
</comment>
<feature type="compositionally biased region" description="Basic and acidic residues" evidence="10">
    <location>
        <begin position="751"/>
        <end position="760"/>
    </location>
</feature>
<feature type="compositionally biased region" description="Polar residues" evidence="10">
    <location>
        <begin position="1024"/>
        <end position="1033"/>
    </location>
</feature>
<dbReference type="GO" id="GO:0008270">
    <property type="term" value="F:zinc ion binding"/>
    <property type="evidence" value="ECO:0007669"/>
    <property type="project" value="UniProtKB-KW"/>
</dbReference>
<protein>
    <recommendedName>
        <fullName evidence="11">RING-CH-type domain-containing protein</fullName>
    </recommendedName>
</protein>
<proteinExistence type="predicted"/>
<evidence type="ECO:0000313" key="12">
    <source>
        <dbReference type="EMBL" id="KAL3867096.1"/>
    </source>
</evidence>
<evidence type="ECO:0000256" key="9">
    <source>
        <dbReference type="ARBA" id="ARBA00023136"/>
    </source>
</evidence>
<evidence type="ECO:0000256" key="3">
    <source>
        <dbReference type="ARBA" id="ARBA00022692"/>
    </source>
</evidence>
<feature type="compositionally biased region" description="Polar residues" evidence="10">
    <location>
        <begin position="1003"/>
        <end position="1016"/>
    </location>
</feature>
<dbReference type="SUPFAM" id="SSF57850">
    <property type="entry name" value="RING/U-box"/>
    <property type="match status" value="1"/>
</dbReference>
<dbReference type="EMBL" id="JBJQND010000009">
    <property type="protein sequence ID" value="KAL3867096.1"/>
    <property type="molecule type" value="Genomic_DNA"/>
</dbReference>
<dbReference type="Proteomes" id="UP001634394">
    <property type="component" value="Unassembled WGS sequence"/>
</dbReference>
<evidence type="ECO:0000256" key="4">
    <source>
        <dbReference type="ARBA" id="ARBA00022723"/>
    </source>
</evidence>
<comment type="caution">
    <text evidence="12">The sequence shown here is derived from an EMBL/GenBank/DDBJ whole genome shotgun (WGS) entry which is preliminary data.</text>
</comment>
<evidence type="ECO:0000256" key="8">
    <source>
        <dbReference type="ARBA" id="ARBA00022989"/>
    </source>
</evidence>
<dbReference type="AlphaFoldDB" id="A0ABD3VZN8"/>
<dbReference type="PANTHER" id="PTHR46065:SF3">
    <property type="entry name" value="FI20425P1"/>
    <property type="match status" value="1"/>
</dbReference>
<dbReference type="PROSITE" id="PS51292">
    <property type="entry name" value="ZF_RING_CH"/>
    <property type="match status" value="1"/>
</dbReference>
<dbReference type="SMART" id="SM00744">
    <property type="entry name" value="RINGv"/>
    <property type="match status" value="1"/>
</dbReference>
<evidence type="ECO:0000313" key="13">
    <source>
        <dbReference type="Proteomes" id="UP001634394"/>
    </source>
</evidence>
<organism evidence="12 13">
    <name type="scientific">Sinanodonta woodiana</name>
    <name type="common">Chinese pond mussel</name>
    <name type="synonym">Anodonta woodiana</name>
    <dbReference type="NCBI Taxonomy" id="1069815"/>
    <lineage>
        <taxon>Eukaryota</taxon>
        <taxon>Metazoa</taxon>
        <taxon>Spiralia</taxon>
        <taxon>Lophotrochozoa</taxon>
        <taxon>Mollusca</taxon>
        <taxon>Bivalvia</taxon>
        <taxon>Autobranchia</taxon>
        <taxon>Heteroconchia</taxon>
        <taxon>Palaeoheterodonta</taxon>
        <taxon>Unionida</taxon>
        <taxon>Unionoidea</taxon>
        <taxon>Unionidae</taxon>
        <taxon>Unioninae</taxon>
        <taxon>Sinanodonta</taxon>
    </lineage>
</organism>
<feature type="compositionally biased region" description="Basic and acidic residues" evidence="10">
    <location>
        <begin position="54"/>
        <end position="70"/>
    </location>
</feature>
<keyword evidence="2" id="KW-0808">Transferase</keyword>
<name>A0ABD3VZN8_SINWO</name>
<feature type="compositionally biased region" description="Basic and acidic residues" evidence="10">
    <location>
        <begin position="785"/>
        <end position="797"/>
    </location>
</feature>
<feature type="compositionally biased region" description="Polar residues" evidence="10">
    <location>
        <begin position="71"/>
        <end position="85"/>
    </location>
</feature>
<accession>A0ABD3VZN8</accession>
<dbReference type="PANTHER" id="PTHR46065">
    <property type="entry name" value="E3 UBIQUITIN-PROTEIN LIGASE MARCH 2/3 FAMILY MEMBER"/>
    <property type="match status" value="1"/>
</dbReference>